<dbReference type="Proteomes" id="UP000322244">
    <property type="component" value="Unassembled WGS sequence"/>
</dbReference>
<dbReference type="GO" id="GO:0030497">
    <property type="term" value="P:fatty acid elongation"/>
    <property type="evidence" value="ECO:0007669"/>
    <property type="project" value="TreeGrafter"/>
</dbReference>
<dbReference type="AlphaFoldDB" id="A0A5A7S6A8"/>
<dbReference type="GO" id="GO:0016616">
    <property type="term" value="F:oxidoreductase activity, acting on the CH-OH group of donors, NAD or NADP as acceptor"/>
    <property type="evidence" value="ECO:0007669"/>
    <property type="project" value="TreeGrafter"/>
</dbReference>
<evidence type="ECO:0000256" key="2">
    <source>
        <dbReference type="ARBA" id="ARBA00023002"/>
    </source>
</evidence>
<keyword evidence="2" id="KW-0560">Oxidoreductase</keyword>
<dbReference type="PRINTS" id="PR00080">
    <property type="entry name" value="SDRFAMILY"/>
</dbReference>
<evidence type="ECO:0000256" key="1">
    <source>
        <dbReference type="ARBA" id="ARBA00006484"/>
    </source>
</evidence>
<dbReference type="EMBL" id="VLNY01000008">
    <property type="protein sequence ID" value="KAA0021650.1"/>
    <property type="molecule type" value="Genomic_DNA"/>
</dbReference>
<dbReference type="InterPro" id="IPR002347">
    <property type="entry name" value="SDR_fam"/>
</dbReference>
<name>A0A5A7S6A8_9NOCA</name>
<comment type="similarity">
    <text evidence="1">Belongs to the short-chain dehydrogenases/reductases (SDR) family.</text>
</comment>
<comment type="caution">
    <text evidence="3">The sequence shown here is derived from an EMBL/GenBank/DDBJ whole genome shotgun (WGS) entry which is preliminary data.</text>
</comment>
<dbReference type="NCBIfam" id="NF009466">
    <property type="entry name" value="PRK12826.1-2"/>
    <property type="match status" value="1"/>
</dbReference>
<dbReference type="OrthoDB" id="3210335at2"/>
<evidence type="ECO:0000313" key="3">
    <source>
        <dbReference type="EMBL" id="KAA0021650.1"/>
    </source>
</evidence>
<proteinExistence type="inferred from homology"/>
<dbReference type="Gene3D" id="3.40.50.720">
    <property type="entry name" value="NAD(P)-binding Rossmann-like Domain"/>
    <property type="match status" value="1"/>
</dbReference>
<organism evidence="3 4">
    <name type="scientific">Antrihabitans cavernicola</name>
    <dbReference type="NCBI Taxonomy" id="2495913"/>
    <lineage>
        <taxon>Bacteria</taxon>
        <taxon>Bacillati</taxon>
        <taxon>Actinomycetota</taxon>
        <taxon>Actinomycetes</taxon>
        <taxon>Mycobacteriales</taxon>
        <taxon>Nocardiaceae</taxon>
        <taxon>Antrihabitans</taxon>
    </lineage>
</organism>
<dbReference type="PANTHER" id="PTHR42760:SF40">
    <property type="entry name" value="3-OXOACYL-[ACYL-CARRIER-PROTEIN] REDUCTASE, CHLOROPLASTIC"/>
    <property type="match status" value="1"/>
</dbReference>
<dbReference type="PANTHER" id="PTHR42760">
    <property type="entry name" value="SHORT-CHAIN DEHYDROGENASES/REDUCTASES FAMILY MEMBER"/>
    <property type="match status" value="1"/>
</dbReference>
<dbReference type="PROSITE" id="PS00061">
    <property type="entry name" value="ADH_SHORT"/>
    <property type="match status" value="1"/>
</dbReference>
<dbReference type="PRINTS" id="PR00081">
    <property type="entry name" value="GDHRDH"/>
</dbReference>
<dbReference type="SUPFAM" id="SSF51735">
    <property type="entry name" value="NAD(P)-binding Rossmann-fold domains"/>
    <property type="match status" value="1"/>
</dbReference>
<accession>A0A5A7S6A8</accession>
<reference evidence="3 4" key="1">
    <citation type="submission" date="2019-07" db="EMBL/GenBank/DDBJ databases">
        <title>Rhodococcus cavernicolus sp. nov., isolated from a cave.</title>
        <authorList>
            <person name="Lee S.D."/>
        </authorList>
    </citation>
    <scope>NUCLEOTIDE SEQUENCE [LARGE SCALE GENOMIC DNA]</scope>
    <source>
        <strain evidence="3 4">C1-24</strain>
    </source>
</reference>
<evidence type="ECO:0000313" key="4">
    <source>
        <dbReference type="Proteomes" id="UP000322244"/>
    </source>
</evidence>
<dbReference type="InterPro" id="IPR036291">
    <property type="entry name" value="NAD(P)-bd_dom_sf"/>
</dbReference>
<protein>
    <submittedName>
        <fullName evidence="3">SDR family oxidoreductase</fullName>
    </submittedName>
</protein>
<dbReference type="Pfam" id="PF13561">
    <property type="entry name" value="adh_short_C2"/>
    <property type="match status" value="1"/>
</dbReference>
<dbReference type="FunFam" id="3.40.50.720:FF:000084">
    <property type="entry name" value="Short-chain dehydrogenase reductase"/>
    <property type="match status" value="1"/>
</dbReference>
<sequence length="253" mass="26141">MTTTLTGRTALITGGGVGIGRSIAQHFAEAGARVAVTYRTHEPDSTFHDAIVAAGGHPPLAFAVDATDPTQVRATADNVAGEFGGLDILVNNVGGLVQRAGLADLDLDLWHTILQVNLDSTFLFSHYVLPHLRPGTGRIINVASLAGHTGGHPGALAYATAKAAIFGFTRSLAKELAPQHITVNALAPGFIEATPFHDTFTTASSKAATIDTIPAGRAGNPDDVAGPALWLASDLSAYVTGTITDINGGQYFH</sequence>
<keyword evidence="4" id="KW-1185">Reference proteome</keyword>
<dbReference type="RefSeq" id="WP_149431517.1">
    <property type="nucleotide sequence ID" value="NZ_VLNY01000008.1"/>
</dbReference>
<dbReference type="InterPro" id="IPR020904">
    <property type="entry name" value="Sc_DH/Rdtase_CS"/>
</dbReference>
<gene>
    <name evidence="3" type="ORF">FOY51_17310</name>
</gene>